<comment type="similarity">
    <text evidence="1">Belongs to the 'phage' integrase family.</text>
</comment>
<evidence type="ECO:0000313" key="7">
    <source>
        <dbReference type="EMBL" id="EOR09925.1"/>
    </source>
</evidence>
<proteinExistence type="inferred from homology"/>
<sequence length="413" mass="48188">MSRIENVKIKPQNIIVKDNQVIFKESTNLESQNLPQIYWSNNKAWDVANLYAYDLMVNERVQLKTIQTDMQHLNAYASWLETEDNLTWWHFPNKKSERCVFVFKGYLIKQRNNQQLAPSTATHRMRAVIKFYRWIQRNNLINKDIELWKNKFKKITVINKFGFEHSFDVLTTDLAIPLRANSSNIDLEDGVSPINPKHVPKILEYAKTHAPIEIYLMLKLGFFTGMRIGSITDLKLATIENYSYLDDMSMATIRIGLDAIPPVQTKFSKSGNIIIPTELVNELLEYAYDVRRLKRIKKVENSVNLFLTSRGNKYLGNEGKSINVAIHRLRKSALENGVYEFKDFYFHRTRATFATVLMQYCLEKMDVTSAVQLVRDCCLHKDEKTTLKYVKFIEQNKQLAKISNEYTKAFLGL</sequence>
<dbReference type="InterPro" id="IPR011010">
    <property type="entry name" value="DNA_brk_join_enz"/>
</dbReference>
<dbReference type="RefSeq" id="WP_016165299.1">
    <property type="nucleotide sequence ID" value="NZ_JHZG01000012.1"/>
</dbReference>
<evidence type="ECO:0000313" key="10">
    <source>
        <dbReference type="Proteomes" id="UP000016201"/>
    </source>
</evidence>
<dbReference type="InterPro" id="IPR050090">
    <property type="entry name" value="Tyrosine_recombinase_XerCD"/>
</dbReference>
<dbReference type="AlphaFoldDB" id="R9B512"/>
<organism evidence="6 10">
    <name type="scientific">Acinetobacter tandoii DSM 14970 = CIP 107469</name>
    <dbReference type="NCBI Taxonomy" id="1120927"/>
    <lineage>
        <taxon>Bacteria</taxon>
        <taxon>Pseudomonadati</taxon>
        <taxon>Pseudomonadota</taxon>
        <taxon>Gammaproteobacteria</taxon>
        <taxon>Moraxellales</taxon>
        <taxon>Moraxellaceae</taxon>
        <taxon>Acinetobacter</taxon>
    </lineage>
</organism>
<evidence type="ECO:0000313" key="8">
    <source>
        <dbReference type="EMBL" id="EOR10784.1"/>
    </source>
</evidence>
<evidence type="ECO:0000313" key="6">
    <source>
        <dbReference type="EMBL" id="EOR09527.1"/>
    </source>
</evidence>
<dbReference type="EMBL" id="AQFM01000031">
    <property type="protein sequence ID" value="EOR09527.1"/>
    <property type="molecule type" value="Genomic_DNA"/>
</dbReference>
<dbReference type="GO" id="GO:0006310">
    <property type="term" value="P:DNA recombination"/>
    <property type="evidence" value="ECO:0007669"/>
    <property type="project" value="UniProtKB-KW"/>
</dbReference>
<protein>
    <recommendedName>
        <fullName evidence="5">Tyr recombinase domain-containing protein</fullName>
    </recommendedName>
</protein>
<evidence type="ECO:0000256" key="1">
    <source>
        <dbReference type="ARBA" id="ARBA00008857"/>
    </source>
</evidence>
<keyword evidence="3" id="KW-0238">DNA-binding</keyword>
<keyword evidence="10" id="KW-1185">Reference proteome</keyword>
<dbReference type="GO" id="GO:0003677">
    <property type="term" value="F:DNA binding"/>
    <property type="evidence" value="ECO:0007669"/>
    <property type="project" value="UniProtKB-KW"/>
</dbReference>
<dbReference type="PATRIC" id="fig|1120927.3.peg.31"/>
<evidence type="ECO:0000256" key="3">
    <source>
        <dbReference type="ARBA" id="ARBA00023125"/>
    </source>
</evidence>
<dbReference type="Proteomes" id="UP000016201">
    <property type="component" value="Unassembled WGS sequence"/>
</dbReference>
<dbReference type="EMBL" id="AQFM01000027">
    <property type="protein sequence ID" value="EOR09925.1"/>
    <property type="molecule type" value="Genomic_DNA"/>
</dbReference>
<dbReference type="InterPro" id="IPR002104">
    <property type="entry name" value="Integrase_catalytic"/>
</dbReference>
<dbReference type="EMBL" id="AQFM01000005">
    <property type="protein sequence ID" value="EOR11255.1"/>
    <property type="molecule type" value="Genomic_DNA"/>
</dbReference>
<evidence type="ECO:0000256" key="4">
    <source>
        <dbReference type="ARBA" id="ARBA00023172"/>
    </source>
</evidence>
<dbReference type="EMBL" id="AQFM01000023">
    <property type="protein sequence ID" value="EOR10784.1"/>
    <property type="molecule type" value="Genomic_DNA"/>
</dbReference>
<dbReference type="PANTHER" id="PTHR30349:SF41">
    <property type="entry name" value="INTEGRASE_RECOMBINASE PROTEIN MJ0367-RELATED"/>
    <property type="match status" value="1"/>
</dbReference>
<comment type="caution">
    <text evidence="6">The sequence shown here is derived from an EMBL/GenBank/DDBJ whole genome shotgun (WGS) entry which is preliminary data.</text>
</comment>
<keyword evidence="2" id="KW-0229">DNA integration</keyword>
<name>R9B512_9GAMM</name>
<dbReference type="OrthoDB" id="8823540at2"/>
<evidence type="ECO:0000259" key="5">
    <source>
        <dbReference type="PROSITE" id="PS51898"/>
    </source>
</evidence>
<accession>R9B512</accession>
<feature type="domain" description="Tyr recombinase" evidence="5">
    <location>
        <begin position="189"/>
        <end position="404"/>
    </location>
</feature>
<evidence type="ECO:0000256" key="2">
    <source>
        <dbReference type="ARBA" id="ARBA00022908"/>
    </source>
</evidence>
<gene>
    <name evidence="9" type="ORF">I593_00035</name>
    <name evidence="8" type="ORF">I593_00575</name>
    <name evidence="7" type="ORF">I593_00852</name>
    <name evidence="6" type="ORF">I593_00994</name>
</gene>
<dbReference type="SUPFAM" id="SSF56349">
    <property type="entry name" value="DNA breaking-rejoining enzymes"/>
    <property type="match status" value="1"/>
</dbReference>
<dbReference type="CDD" id="cd00397">
    <property type="entry name" value="DNA_BRE_C"/>
    <property type="match status" value="1"/>
</dbReference>
<reference evidence="6 10" key="1">
    <citation type="submission" date="2013-03" db="EMBL/GenBank/DDBJ databases">
        <title>The Genome Sequence of Acinetobacter tandoii CIP 107469.</title>
        <authorList>
            <consortium name="The Broad Institute Genome Sequencing Platform"/>
            <consortium name="The Broad Institute Genome Sequencing Center for Infectious Disease"/>
            <person name="Cerqueira G."/>
            <person name="Feldgarden M."/>
            <person name="Courvalin P."/>
            <person name="Perichon B."/>
            <person name="Grillot-Courvalin C."/>
            <person name="Clermont D."/>
            <person name="Rocha E."/>
            <person name="Yoon E.-J."/>
            <person name="Nemec A."/>
            <person name="Walker B."/>
            <person name="Young S.K."/>
            <person name="Zeng Q."/>
            <person name="Gargeya S."/>
            <person name="Fitzgerald M."/>
            <person name="Haas B."/>
            <person name="Abouelleil A."/>
            <person name="Alvarado L."/>
            <person name="Arachchi H.M."/>
            <person name="Berlin A.M."/>
            <person name="Chapman S.B."/>
            <person name="Dewar J."/>
            <person name="Goldberg J."/>
            <person name="Griggs A."/>
            <person name="Gujja S."/>
            <person name="Hansen M."/>
            <person name="Howarth C."/>
            <person name="Imamovic A."/>
            <person name="Larimer J."/>
            <person name="McCowan C."/>
            <person name="Murphy C."/>
            <person name="Neiman D."/>
            <person name="Pearson M."/>
            <person name="Priest M."/>
            <person name="Roberts A."/>
            <person name="Saif S."/>
            <person name="Shea T."/>
            <person name="Sisk P."/>
            <person name="Sykes S."/>
            <person name="Wortman J."/>
            <person name="Nusbaum C."/>
            <person name="Birren B."/>
        </authorList>
    </citation>
    <scope>NUCLEOTIDE SEQUENCE [LARGE SCALE GENOMIC DNA]</scope>
    <source>
        <strain evidence="6 10">CIP 107469</strain>
    </source>
</reference>
<keyword evidence="4" id="KW-0233">DNA recombination</keyword>
<dbReference type="eggNOG" id="COG0582">
    <property type="taxonomic scope" value="Bacteria"/>
</dbReference>
<dbReference type="InterPro" id="IPR010998">
    <property type="entry name" value="Integrase_recombinase_N"/>
</dbReference>
<dbReference type="InterPro" id="IPR013762">
    <property type="entry name" value="Integrase-like_cat_sf"/>
</dbReference>
<dbReference type="PROSITE" id="PS51898">
    <property type="entry name" value="TYR_RECOMBINASE"/>
    <property type="match status" value="1"/>
</dbReference>
<dbReference type="GO" id="GO:0015074">
    <property type="term" value="P:DNA integration"/>
    <property type="evidence" value="ECO:0007669"/>
    <property type="project" value="UniProtKB-KW"/>
</dbReference>
<dbReference type="Pfam" id="PF00589">
    <property type="entry name" value="Phage_integrase"/>
    <property type="match status" value="1"/>
</dbReference>
<dbReference type="PANTHER" id="PTHR30349">
    <property type="entry name" value="PHAGE INTEGRASE-RELATED"/>
    <property type="match status" value="1"/>
</dbReference>
<dbReference type="Gene3D" id="1.10.150.130">
    <property type="match status" value="1"/>
</dbReference>
<dbReference type="Gene3D" id="1.10.443.10">
    <property type="entry name" value="Intergrase catalytic core"/>
    <property type="match status" value="1"/>
</dbReference>
<evidence type="ECO:0000313" key="9">
    <source>
        <dbReference type="EMBL" id="EOR11255.1"/>
    </source>
</evidence>